<name>A0ABW5ZKI3_9BACL</name>
<reference evidence="2" key="1">
    <citation type="journal article" date="2019" name="Int. J. Syst. Evol. Microbiol.">
        <title>The Global Catalogue of Microorganisms (GCM) 10K type strain sequencing project: providing services to taxonomists for standard genome sequencing and annotation.</title>
        <authorList>
            <consortium name="The Broad Institute Genomics Platform"/>
            <consortium name="The Broad Institute Genome Sequencing Center for Infectious Disease"/>
            <person name="Wu L."/>
            <person name="Ma J."/>
        </authorList>
    </citation>
    <scope>NUCLEOTIDE SEQUENCE [LARGE SCALE GENOMIC DNA]</scope>
    <source>
        <strain evidence="2">KCTC 13528</strain>
    </source>
</reference>
<organism evidence="1 2">
    <name type="scientific">Jeotgalibacillus terrae</name>
    <dbReference type="NCBI Taxonomy" id="587735"/>
    <lineage>
        <taxon>Bacteria</taxon>
        <taxon>Bacillati</taxon>
        <taxon>Bacillota</taxon>
        <taxon>Bacilli</taxon>
        <taxon>Bacillales</taxon>
        <taxon>Caryophanaceae</taxon>
        <taxon>Jeotgalibacillus</taxon>
    </lineage>
</organism>
<accession>A0ABW5ZKI3</accession>
<protein>
    <recommendedName>
        <fullName evidence="3">DUF4367 domain-containing protein</fullName>
    </recommendedName>
</protein>
<dbReference type="EMBL" id="JBHUPG010000031">
    <property type="protein sequence ID" value="MFD2913485.1"/>
    <property type="molecule type" value="Genomic_DNA"/>
</dbReference>
<keyword evidence="2" id="KW-1185">Reference proteome</keyword>
<proteinExistence type="predicted"/>
<dbReference type="RefSeq" id="WP_204728403.1">
    <property type="nucleotide sequence ID" value="NZ_JAFBDK010000003.1"/>
</dbReference>
<evidence type="ECO:0008006" key="3">
    <source>
        <dbReference type="Google" id="ProtNLM"/>
    </source>
</evidence>
<gene>
    <name evidence="1" type="ORF">ACFS5P_16480</name>
</gene>
<comment type="caution">
    <text evidence="1">The sequence shown here is derived from an EMBL/GenBank/DDBJ whole genome shotgun (WGS) entry which is preliminary data.</text>
</comment>
<sequence length="195" mass="22008">MTAGYFIAKNIQAGSQEDQQMNQSAKILSELPLELSKDIPASVKDKLKVPEYLPFEVEKVRGNVEVRMRDANQLKESAENNGSASSSIETAQLSEDELAIEQFFYGDNIHMYLLVEPGGIDVEYANESDVQQLTLSDGSTADYTDYGFSQMVNWLDEETGYHYSMDVIHEEGEQNNRLTEEELVKMVESLEVPTY</sequence>
<evidence type="ECO:0000313" key="2">
    <source>
        <dbReference type="Proteomes" id="UP001597561"/>
    </source>
</evidence>
<evidence type="ECO:0000313" key="1">
    <source>
        <dbReference type="EMBL" id="MFD2913485.1"/>
    </source>
</evidence>
<dbReference type="Proteomes" id="UP001597561">
    <property type="component" value="Unassembled WGS sequence"/>
</dbReference>